<proteinExistence type="predicted"/>
<keyword evidence="1" id="KW-1133">Transmembrane helix</keyword>
<dbReference type="AlphaFoldDB" id="A0A369WUB6"/>
<feature type="transmembrane region" description="Helical" evidence="1">
    <location>
        <begin position="71"/>
        <end position="87"/>
    </location>
</feature>
<sequence length="111" mass="12837">MNINDPFGRMGKQRQREYESLREQLHQVGLSNRVDAQELISNLEKRQRFGLVVIIPIAALLALLFPDFRIVTVSFGALACLWLVNTTRRGKMYIERFIKEELADHGDSESF</sequence>
<organism evidence="2 3">
    <name type="scientific">Motiliproteus coralliicola</name>
    <dbReference type="NCBI Taxonomy" id="2283196"/>
    <lineage>
        <taxon>Bacteria</taxon>
        <taxon>Pseudomonadati</taxon>
        <taxon>Pseudomonadota</taxon>
        <taxon>Gammaproteobacteria</taxon>
        <taxon>Oceanospirillales</taxon>
        <taxon>Oceanospirillaceae</taxon>
        <taxon>Motiliproteus</taxon>
    </lineage>
</organism>
<evidence type="ECO:0000256" key="1">
    <source>
        <dbReference type="SAM" id="Phobius"/>
    </source>
</evidence>
<name>A0A369WUB6_9GAMM</name>
<dbReference type="Proteomes" id="UP000253769">
    <property type="component" value="Unassembled WGS sequence"/>
</dbReference>
<keyword evidence="3" id="KW-1185">Reference proteome</keyword>
<evidence type="ECO:0000313" key="2">
    <source>
        <dbReference type="EMBL" id="RDE25201.1"/>
    </source>
</evidence>
<accession>A0A369WUB6</accession>
<comment type="caution">
    <text evidence="2">The sequence shown here is derived from an EMBL/GenBank/DDBJ whole genome shotgun (WGS) entry which is preliminary data.</text>
</comment>
<gene>
    <name evidence="2" type="ORF">DV711_06495</name>
</gene>
<dbReference type="OrthoDB" id="7067358at2"/>
<protein>
    <submittedName>
        <fullName evidence="2">Uncharacterized protein</fullName>
    </submittedName>
</protein>
<feature type="transmembrane region" description="Helical" evidence="1">
    <location>
        <begin position="49"/>
        <end position="65"/>
    </location>
</feature>
<evidence type="ECO:0000313" key="3">
    <source>
        <dbReference type="Proteomes" id="UP000253769"/>
    </source>
</evidence>
<keyword evidence="1" id="KW-0812">Transmembrane</keyword>
<keyword evidence="1" id="KW-0472">Membrane</keyword>
<dbReference type="RefSeq" id="WP_114694798.1">
    <property type="nucleotide sequence ID" value="NZ_QQOH01000001.1"/>
</dbReference>
<reference evidence="2 3" key="1">
    <citation type="submission" date="2018-07" db="EMBL/GenBank/DDBJ databases">
        <title>Motiliproteus coralliicola sp. nov., a bacterium isolated from Coral.</title>
        <authorList>
            <person name="Wang G."/>
        </authorList>
    </citation>
    <scope>NUCLEOTIDE SEQUENCE [LARGE SCALE GENOMIC DNA]</scope>
    <source>
        <strain evidence="2 3">C34</strain>
    </source>
</reference>
<dbReference type="EMBL" id="QQOH01000001">
    <property type="protein sequence ID" value="RDE25201.1"/>
    <property type="molecule type" value="Genomic_DNA"/>
</dbReference>